<dbReference type="Pfam" id="PF07730">
    <property type="entry name" value="HisKA_3"/>
    <property type="match status" value="1"/>
</dbReference>
<feature type="transmembrane region" description="Helical" evidence="9">
    <location>
        <begin position="58"/>
        <end position="76"/>
    </location>
</feature>
<dbReference type="PANTHER" id="PTHR24421:SF10">
    <property type="entry name" value="NITRATE_NITRITE SENSOR PROTEIN NARQ"/>
    <property type="match status" value="1"/>
</dbReference>
<dbReference type="InterPro" id="IPR011712">
    <property type="entry name" value="Sig_transdc_His_kin_sub3_dim/P"/>
</dbReference>
<evidence type="ECO:0000313" key="12">
    <source>
        <dbReference type="Proteomes" id="UP000186705"/>
    </source>
</evidence>
<evidence type="ECO:0000256" key="2">
    <source>
        <dbReference type="ARBA" id="ARBA00012438"/>
    </source>
</evidence>
<keyword evidence="12" id="KW-1185">Reference proteome</keyword>
<gene>
    <name evidence="11" type="ORF">BO225_03035</name>
</gene>
<reference evidence="11 12" key="1">
    <citation type="submission" date="2016-11" db="EMBL/GenBank/DDBJ databases">
        <title>Description of two novel members of the family Erysipelotrichaceae: Ileibacterium lipovorans gen. nov., sp. nov. and Dubosiella newyorkensis, gen. nov., sp. nov.</title>
        <authorList>
            <person name="Cox L.M."/>
            <person name="Sohn J."/>
            <person name="Tyrrell K.L."/>
            <person name="Citron D.M."/>
            <person name="Lawson P.A."/>
            <person name="Patel N.B."/>
            <person name="Iizumi T."/>
            <person name="Perez-Perez G.I."/>
            <person name="Goldstein E.J."/>
            <person name="Blaser M.J."/>
        </authorList>
    </citation>
    <scope>NUCLEOTIDE SEQUENCE [LARGE SCALE GENOMIC DNA]</scope>
    <source>
        <strain evidence="11 12">NYU-BL-A4</strain>
    </source>
</reference>
<proteinExistence type="predicted"/>
<evidence type="ECO:0000256" key="6">
    <source>
        <dbReference type="ARBA" id="ARBA00022777"/>
    </source>
</evidence>
<dbReference type="InterPro" id="IPR050482">
    <property type="entry name" value="Sensor_HK_TwoCompSys"/>
</dbReference>
<dbReference type="GeneID" id="78274923"/>
<dbReference type="CDD" id="cd16917">
    <property type="entry name" value="HATPase_UhpB-NarQ-NarX-like"/>
    <property type="match status" value="1"/>
</dbReference>
<comment type="caution">
    <text evidence="11">The sequence shown here is derived from an EMBL/GenBank/DDBJ whole genome shotgun (WGS) entry which is preliminary data.</text>
</comment>
<evidence type="ECO:0000256" key="7">
    <source>
        <dbReference type="ARBA" id="ARBA00022840"/>
    </source>
</evidence>
<feature type="transmembrane region" description="Helical" evidence="9">
    <location>
        <begin position="183"/>
        <end position="200"/>
    </location>
</feature>
<keyword evidence="6" id="KW-0418">Kinase</keyword>
<evidence type="ECO:0000256" key="4">
    <source>
        <dbReference type="ARBA" id="ARBA00022679"/>
    </source>
</evidence>
<keyword evidence="9" id="KW-0812">Transmembrane</keyword>
<dbReference type="GO" id="GO:0046983">
    <property type="term" value="F:protein dimerization activity"/>
    <property type="evidence" value="ECO:0007669"/>
    <property type="project" value="InterPro"/>
</dbReference>
<dbReference type="EMBL" id="MPKA01000050">
    <property type="protein sequence ID" value="OLU47385.1"/>
    <property type="molecule type" value="Genomic_DNA"/>
</dbReference>
<evidence type="ECO:0000256" key="1">
    <source>
        <dbReference type="ARBA" id="ARBA00000085"/>
    </source>
</evidence>
<evidence type="ECO:0000259" key="10">
    <source>
        <dbReference type="SMART" id="SM00387"/>
    </source>
</evidence>
<keyword evidence="4" id="KW-0808">Transferase</keyword>
<organism evidence="11 12">
    <name type="scientific">Dubosiella newyorkensis</name>
    <dbReference type="NCBI Taxonomy" id="1862672"/>
    <lineage>
        <taxon>Bacteria</taxon>
        <taxon>Bacillati</taxon>
        <taxon>Bacillota</taxon>
        <taxon>Erysipelotrichia</taxon>
        <taxon>Erysipelotrichales</taxon>
        <taxon>Erysipelotrichaceae</taxon>
        <taxon>Dubosiella</taxon>
    </lineage>
</organism>
<dbReference type="InterPro" id="IPR003594">
    <property type="entry name" value="HATPase_dom"/>
</dbReference>
<dbReference type="AlphaFoldDB" id="A0A1U7NP85"/>
<evidence type="ECO:0000256" key="9">
    <source>
        <dbReference type="SAM" id="Phobius"/>
    </source>
</evidence>
<feature type="transmembrane region" description="Helical" evidence="9">
    <location>
        <begin position="20"/>
        <end position="38"/>
    </location>
</feature>
<dbReference type="GO" id="GO:0016020">
    <property type="term" value="C:membrane"/>
    <property type="evidence" value="ECO:0007669"/>
    <property type="project" value="InterPro"/>
</dbReference>
<dbReference type="OrthoDB" id="9760839at2"/>
<protein>
    <recommendedName>
        <fullName evidence="2">histidine kinase</fullName>
        <ecNumber evidence="2">2.7.13.3</ecNumber>
    </recommendedName>
</protein>
<sequence>MRAYYRTIDRLRAGMIVLNYAIIMLYASVCLIGTKYLIDRQTSLSFLTQLSHIPKNPLLVFIGCFGLYALFVLHVVKNTVLTPFLFRDLVMEWILAYGIVLLLNMATQSIVLLVIVDMICPRRPLKNKEIYEIIVFSILLYIGSNYALMQKFFPMSDLRSYFTIFSSWTSSILLLFRSLLEGINLLLFIIIIAYFLINQYEEKESIAQELDMVNQVNAKLRNYAALSEKIAQDNERKRIAREIHDTLGHALTGIAAGLDACLVMIEKKPELVKTQLQKIRNVVTEGIQDVRGSLEKLRPGALEEHGLQGALQKMINEFMAVSNVEINLSWQMPRIDFEKTKEDVLFRMIQECITNAIRHGHASMINIWIQMDQNDPCQMQVIVHDNGKGSASIQPGYGLMQMKERISTIHGTLYYDGSDGFVCKALIPLQKGEFDD</sequence>
<keyword evidence="3" id="KW-0597">Phosphoprotein</keyword>
<comment type="catalytic activity">
    <reaction evidence="1">
        <text>ATP + protein L-histidine = ADP + protein N-phospho-L-histidine.</text>
        <dbReference type="EC" id="2.7.13.3"/>
    </reaction>
</comment>
<dbReference type="GO" id="GO:0000155">
    <property type="term" value="F:phosphorelay sensor kinase activity"/>
    <property type="evidence" value="ECO:0007669"/>
    <property type="project" value="InterPro"/>
</dbReference>
<dbReference type="Proteomes" id="UP000186705">
    <property type="component" value="Unassembled WGS sequence"/>
</dbReference>
<evidence type="ECO:0000256" key="5">
    <source>
        <dbReference type="ARBA" id="ARBA00022741"/>
    </source>
</evidence>
<dbReference type="Pfam" id="PF02518">
    <property type="entry name" value="HATPase_c"/>
    <property type="match status" value="1"/>
</dbReference>
<dbReference type="Gene3D" id="3.30.565.10">
    <property type="entry name" value="Histidine kinase-like ATPase, C-terminal domain"/>
    <property type="match status" value="1"/>
</dbReference>
<dbReference type="Gene3D" id="1.20.5.1930">
    <property type="match status" value="1"/>
</dbReference>
<dbReference type="EC" id="2.7.13.3" evidence="2"/>
<dbReference type="PANTHER" id="PTHR24421">
    <property type="entry name" value="NITRATE/NITRITE SENSOR PROTEIN NARX-RELATED"/>
    <property type="match status" value="1"/>
</dbReference>
<evidence type="ECO:0000256" key="3">
    <source>
        <dbReference type="ARBA" id="ARBA00022553"/>
    </source>
</evidence>
<feature type="transmembrane region" description="Helical" evidence="9">
    <location>
        <begin position="96"/>
        <end position="118"/>
    </location>
</feature>
<dbReference type="STRING" id="1862672.BO225_03035"/>
<evidence type="ECO:0000313" key="11">
    <source>
        <dbReference type="EMBL" id="OLU47385.1"/>
    </source>
</evidence>
<dbReference type="SMART" id="SM00387">
    <property type="entry name" value="HATPase_c"/>
    <property type="match status" value="1"/>
</dbReference>
<keyword evidence="5" id="KW-0547">Nucleotide-binding</keyword>
<accession>A0A1U7NP85</accession>
<dbReference type="GO" id="GO:0005524">
    <property type="term" value="F:ATP binding"/>
    <property type="evidence" value="ECO:0007669"/>
    <property type="project" value="UniProtKB-KW"/>
</dbReference>
<keyword evidence="9" id="KW-0472">Membrane</keyword>
<dbReference type="SUPFAM" id="SSF55874">
    <property type="entry name" value="ATPase domain of HSP90 chaperone/DNA topoisomerase II/histidine kinase"/>
    <property type="match status" value="1"/>
</dbReference>
<feature type="transmembrane region" description="Helical" evidence="9">
    <location>
        <begin position="130"/>
        <end position="148"/>
    </location>
</feature>
<keyword evidence="7" id="KW-0067">ATP-binding</keyword>
<keyword evidence="9" id="KW-1133">Transmembrane helix</keyword>
<keyword evidence="8" id="KW-0902">Two-component regulatory system</keyword>
<evidence type="ECO:0000256" key="8">
    <source>
        <dbReference type="ARBA" id="ARBA00023012"/>
    </source>
</evidence>
<name>A0A1U7NP85_9FIRM</name>
<dbReference type="InterPro" id="IPR036890">
    <property type="entry name" value="HATPase_C_sf"/>
</dbReference>
<dbReference type="RefSeq" id="WP_076340816.1">
    <property type="nucleotide sequence ID" value="NZ_CAJTMI010000035.1"/>
</dbReference>
<feature type="domain" description="Histidine kinase/HSP90-like ATPase" evidence="10">
    <location>
        <begin position="340"/>
        <end position="431"/>
    </location>
</feature>